<dbReference type="AlphaFoldDB" id="A0AAD7JIB4"/>
<evidence type="ECO:0000256" key="1">
    <source>
        <dbReference type="SAM" id="MobiDB-lite"/>
    </source>
</evidence>
<sequence>MYPLSSARLPGVKLAGPRRKYVQCLQQEGELRPHEKVPQGVNWSEKDGSCDIPGNVADVLFWMRGAVCLTTGVSMAQSTRLERLDCHSAPSELCDAKFLHSSSQSNHEKSLPRYQASKLELRQSTFSRANPIDLHNDANATGLPTSDSDPELFSFKRTLFPVFTLAIGSALIFDDESADIRLTEIKLSPNQRPALRLELKKSRTLNMAEDSRGKARSEMNIASFTPITRIRTISAKEQSRIHIPLDIFAAEERILCLGILRHPSSQDKIGDDLKKLVMVPGRERYGQMNRNVRQLHGRGILRMLQRSRARSRFSEDSNVEQLAVQGSDRKSEGVYPPTEPARSYWWNSKDVPAKTGSRRIETKTKREKQQRQAQAGGSLGASRRGSNQNELCRLDLVGRWSQGRRTALARARARSAPHQRGTAEVLQELARLDPAPTRVVGVLRLRPGEPLLVERRRSTSRGREDGGGRREGNIHLELEICLAVICRVVASEQGFEPRVDAAPRCEIRKYSQYLGPFLGATEERDGSEGTGGRERDVPEPIGSDTERTLPPIHLSARSLPMLYPLTNTEHQGNTAPAPQLSRHFS</sequence>
<reference evidence="2" key="1">
    <citation type="submission" date="2023-03" db="EMBL/GenBank/DDBJ databases">
        <title>Massive genome expansion in bonnet fungi (Mycena s.s.) driven by repeated elements and novel gene families across ecological guilds.</title>
        <authorList>
            <consortium name="Lawrence Berkeley National Laboratory"/>
            <person name="Harder C.B."/>
            <person name="Miyauchi S."/>
            <person name="Viragh M."/>
            <person name="Kuo A."/>
            <person name="Thoen E."/>
            <person name="Andreopoulos B."/>
            <person name="Lu D."/>
            <person name="Skrede I."/>
            <person name="Drula E."/>
            <person name="Henrissat B."/>
            <person name="Morin E."/>
            <person name="Kohler A."/>
            <person name="Barry K."/>
            <person name="LaButti K."/>
            <person name="Morin E."/>
            <person name="Salamov A."/>
            <person name="Lipzen A."/>
            <person name="Mereny Z."/>
            <person name="Hegedus B."/>
            <person name="Baldrian P."/>
            <person name="Stursova M."/>
            <person name="Weitz H."/>
            <person name="Taylor A."/>
            <person name="Grigoriev I.V."/>
            <person name="Nagy L.G."/>
            <person name="Martin F."/>
            <person name="Kauserud H."/>
        </authorList>
    </citation>
    <scope>NUCLEOTIDE SEQUENCE</scope>
    <source>
        <strain evidence="2">CBHHK188m</strain>
    </source>
</reference>
<evidence type="ECO:0000313" key="3">
    <source>
        <dbReference type="Proteomes" id="UP001215280"/>
    </source>
</evidence>
<accession>A0AAD7JIB4</accession>
<comment type="caution">
    <text evidence="2">The sequence shown here is derived from an EMBL/GenBank/DDBJ whole genome shotgun (WGS) entry which is preliminary data.</text>
</comment>
<feature type="compositionally biased region" description="Basic and acidic residues" evidence="1">
    <location>
        <begin position="358"/>
        <end position="370"/>
    </location>
</feature>
<name>A0AAD7JIB4_9AGAR</name>
<protein>
    <submittedName>
        <fullName evidence="2">Uncharacterized protein</fullName>
    </submittedName>
</protein>
<gene>
    <name evidence="2" type="ORF">DFH07DRAFT_770677</name>
</gene>
<proteinExistence type="predicted"/>
<feature type="compositionally biased region" description="Low complexity" evidence="1">
    <location>
        <begin position="371"/>
        <end position="386"/>
    </location>
</feature>
<feature type="region of interest" description="Disordered" evidence="1">
    <location>
        <begin position="566"/>
        <end position="585"/>
    </location>
</feature>
<feature type="region of interest" description="Disordered" evidence="1">
    <location>
        <begin position="312"/>
        <end position="386"/>
    </location>
</feature>
<feature type="region of interest" description="Disordered" evidence="1">
    <location>
        <begin position="518"/>
        <end position="551"/>
    </location>
</feature>
<organism evidence="2 3">
    <name type="scientific">Mycena maculata</name>
    <dbReference type="NCBI Taxonomy" id="230809"/>
    <lineage>
        <taxon>Eukaryota</taxon>
        <taxon>Fungi</taxon>
        <taxon>Dikarya</taxon>
        <taxon>Basidiomycota</taxon>
        <taxon>Agaricomycotina</taxon>
        <taxon>Agaricomycetes</taxon>
        <taxon>Agaricomycetidae</taxon>
        <taxon>Agaricales</taxon>
        <taxon>Marasmiineae</taxon>
        <taxon>Mycenaceae</taxon>
        <taxon>Mycena</taxon>
    </lineage>
</organism>
<evidence type="ECO:0000313" key="2">
    <source>
        <dbReference type="EMBL" id="KAJ7764027.1"/>
    </source>
</evidence>
<feature type="compositionally biased region" description="Polar residues" evidence="1">
    <location>
        <begin position="566"/>
        <end position="576"/>
    </location>
</feature>
<feature type="compositionally biased region" description="Basic and acidic residues" evidence="1">
    <location>
        <begin position="521"/>
        <end position="538"/>
    </location>
</feature>
<dbReference type="EMBL" id="JARJLG010000039">
    <property type="protein sequence ID" value="KAJ7764027.1"/>
    <property type="molecule type" value="Genomic_DNA"/>
</dbReference>
<dbReference type="Proteomes" id="UP001215280">
    <property type="component" value="Unassembled WGS sequence"/>
</dbReference>
<keyword evidence="3" id="KW-1185">Reference proteome</keyword>